<dbReference type="GO" id="GO:0009636">
    <property type="term" value="P:response to toxic substance"/>
    <property type="evidence" value="ECO:0007669"/>
    <property type="project" value="UniProtKB-ARBA"/>
</dbReference>
<feature type="transmembrane region" description="Helical" evidence="9">
    <location>
        <begin position="468"/>
        <end position="495"/>
    </location>
</feature>
<dbReference type="Proteomes" id="UP000297540">
    <property type="component" value="Unassembled WGS sequence"/>
</dbReference>
<dbReference type="PANTHER" id="PTHR32063">
    <property type="match status" value="1"/>
</dbReference>
<evidence type="ECO:0000256" key="9">
    <source>
        <dbReference type="SAM" id="Phobius"/>
    </source>
</evidence>
<feature type="transmembrane region" description="Helical" evidence="9">
    <location>
        <begin position="1001"/>
        <end position="1027"/>
    </location>
</feature>
<keyword evidence="3" id="KW-0813">Transport</keyword>
<evidence type="ECO:0000256" key="2">
    <source>
        <dbReference type="ARBA" id="ARBA00010942"/>
    </source>
</evidence>
<organism evidence="10 11">
    <name type="scientific">Mucilaginibacter psychrotolerans</name>
    <dbReference type="NCBI Taxonomy" id="1524096"/>
    <lineage>
        <taxon>Bacteria</taxon>
        <taxon>Pseudomonadati</taxon>
        <taxon>Bacteroidota</taxon>
        <taxon>Sphingobacteriia</taxon>
        <taxon>Sphingobacteriales</taxon>
        <taxon>Sphingobacteriaceae</taxon>
        <taxon>Mucilaginibacter</taxon>
    </lineage>
</organism>
<name>A0A4Y8S9W0_9SPHI</name>
<feature type="transmembrane region" description="Helical" evidence="9">
    <location>
        <begin position="894"/>
        <end position="918"/>
    </location>
</feature>
<dbReference type="PRINTS" id="PR00702">
    <property type="entry name" value="ACRIFLAVINRP"/>
</dbReference>
<keyword evidence="8 9" id="KW-0472">Membrane</keyword>
<dbReference type="Gene3D" id="3.30.70.1430">
    <property type="entry name" value="Multidrug efflux transporter AcrB pore domain"/>
    <property type="match status" value="2"/>
</dbReference>
<keyword evidence="6 9" id="KW-0812">Transmembrane</keyword>
<keyword evidence="11" id="KW-1185">Reference proteome</keyword>
<dbReference type="SUPFAM" id="SSF82693">
    <property type="entry name" value="Multidrug efflux transporter AcrB pore domain, PN1, PN2, PC1 and PC2 subdomains"/>
    <property type="match status" value="4"/>
</dbReference>
<dbReference type="GO" id="GO:0005886">
    <property type="term" value="C:plasma membrane"/>
    <property type="evidence" value="ECO:0007669"/>
    <property type="project" value="UniProtKB-SubCell"/>
</dbReference>
<evidence type="ECO:0000256" key="3">
    <source>
        <dbReference type="ARBA" id="ARBA00022448"/>
    </source>
</evidence>
<proteinExistence type="inferred from homology"/>
<dbReference type="PANTHER" id="PTHR32063:SF9">
    <property type="entry name" value="SIMILAR TO MULTIDRUG RESISTANCE PROTEIN MEXB"/>
    <property type="match status" value="1"/>
</dbReference>
<feature type="transmembrane region" description="Helical" evidence="9">
    <location>
        <begin position="338"/>
        <end position="357"/>
    </location>
</feature>
<evidence type="ECO:0000256" key="6">
    <source>
        <dbReference type="ARBA" id="ARBA00022692"/>
    </source>
</evidence>
<gene>
    <name evidence="10" type="ORF">E2R66_19360</name>
</gene>
<dbReference type="FunFam" id="1.20.1640.10:FF:000001">
    <property type="entry name" value="Efflux pump membrane transporter"/>
    <property type="match status" value="1"/>
</dbReference>
<dbReference type="Gene3D" id="3.30.70.1320">
    <property type="entry name" value="Multidrug efflux transporter AcrB pore domain like"/>
    <property type="match status" value="1"/>
</dbReference>
<dbReference type="FunFam" id="3.30.70.1430:FF:000001">
    <property type="entry name" value="Efflux pump membrane transporter"/>
    <property type="match status" value="1"/>
</dbReference>
<dbReference type="RefSeq" id="WP_133233642.1">
    <property type="nucleotide sequence ID" value="NZ_SOZE01000022.1"/>
</dbReference>
<dbReference type="Gene3D" id="1.20.1640.10">
    <property type="entry name" value="Multidrug efflux transporter AcrB transmembrane domain"/>
    <property type="match status" value="2"/>
</dbReference>
<dbReference type="NCBIfam" id="TIGR00915">
    <property type="entry name" value="2A0602"/>
    <property type="match status" value="1"/>
</dbReference>
<dbReference type="InterPro" id="IPR027463">
    <property type="entry name" value="AcrB_DN_DC_subdom"/>
</dbReference>
<dbReference type="GO" id="GO:0015562">
    <property type="term" value="F:efflux transmembrane transporter activity"/>
    <property type="evidence" value="ECO:0007669"/>
    <property type="project" value="InterPro"/>
</dbReference>
<dbReference type="EMBL" id="SOZE01000022">
    <property type="protein sequence ID" value="TFF35415.1"/>
    <property type="molecule type" value="Genomic_DNA"/>
</dbReference>
<dbReference type="Pfam" id="PF00873">
    <property type="entry name" value="ACR_tran"/>
    <property type="match status" value="1"/>
</dbReference>
<feature type="transmembrane region" description="Helical" evidence="9">
    <location>
        <begin position="869"/>
        <end position="887"/>
    </location>
</feature>
<evidence type="ECO:0000313" key="11">
    <source>
        <dbReference type="Proteomes" id="UP000297540"/>
    </source>
</evidence>
<keyword evidence="4" id="KW-1003">Cell membrane</keyword>
<dbReference type="GO" id="GO:0042910">
    <property type="term" value="F:xenobiotic transmembrane transporter activity"/>
    <property type="evidence" value="ECO:0007669"/>
    <property type="project" value="TreeGrafter"/>
</dbReference>
<evidence type="ECO:0000256" key="5">
    <source>
        <dbReference type="ARBA" id="ARBA00022519"/>
    </source>
</evidence>
<feature type="transmembrane region" description="Helical" evidence="9">
    <location>
        <begin position="436"/>
        <end position="456"/>
    </location>
</feature>
<dbReference type="Gene3D" id="3.30.70.1440">
    <property type="entry name" value="Multidrug efflux transporter AcrB pore domain"/>
    <property type="match status" value="1"/>
</dbReference>
<feature type="transmembrane region" description="Helical" evidence="9">
    <location>
        <begin position="364"/>
        <end position="384"/>
    </location>
</feature>
<feature type="transmembrane region" description="Helical" evidence="9">
    <location>
        <begin position="924"/>
        <end position="949"/>
    </location>
</feature>
<dbReference type="AlphaFoldDB" id="A0A4Y8S9W0"/>
<comment type="caution">
    <text evidence="10">The sequence shown here is derived from an EMBL/GenBank/DDBJ whole genome shotgun (WGS) entry which is preliminary data.</text>
</comment>
<dbReference type="SUPFAM" id="SSF82866">
    <property type="entry name" value="Multidrug efflux transporter AcrB transmembrane domain"/>
    <property type="match status" value="2"/>
</dbReference>
<evidence type="ECO:0000256" key="7">
    <source>
        <dbReference type="ARBA" id="ARBA00022989"/>
    </source>
</evidence>
<keyword evidence="5" id="KW-0997">Cell inner membrane</keyword>
<dbReference type="OrthoDB" id="9758234at2"/>
<sequence length="1051" mass="112982">MLRKFIERPVLSTVISVIIVILGILGLTSLPISQYPEIAPPTVQVSTSYQGANADVVMSSVIVPLEEQINGVENMTYMTSTASNDGSASITIYFKLGTDPDLAAVNVQNRVSKATSLLPAEVTKSGVTTSKRQSSMVMIFSLYSDNKSFDQTFLQNYANINLLPQIKRISGVGDASVFGTRDYSMRIWLKPDVMATYGLIPDDINSALADQNVEAAPGKFGENSNQSFQYTIKYKGRLKSVTEFNNIIVRSTASGQILRLKDVARVELGSQTYTGDTKTNGEASIGIAINQTAGSNAHELIKQLESTIETASKSFPPGVKYASLLNANDFLDASIEKVISTLIEAFILVFIVVFVFLQDFRSTLIPAIAVPVAIVGTFFFLNLFGFTINLLTLFALVLAIGIVVDDAIVVVEAVHAKLDAGAKSAKGATIEAMNDISGAIISITLVMAAVFVPVSFISGSSGVFYKQFGLTLAIAIIISAVNALTLSPALCALLLKPHQEGEHHKTTYKQRFYDAFNTAFETVTAKYKRSVTFLIGKKWLAGLGIAVFAAIFYILLKTTATGFVPDEDQGTLFGNISLPAGSSLERTAVIAEQVDDMIQKLPEVASTLRITGQNFIAGAGGSYAMIVVKLKPWDQRKGKGQDIKSLTGKLFGMTGGIKNAQIIFFAPPTLQGFGNSSGFEFQLQDKTGGAINKFSEVSAKFLAALNKRAEVQYATTSFNTNFPQYQVDVNVAKTKAAGLTVSAVLGTLQGYYGGLYASNFNEFGKQYRVMIQADNSYRGTPEGLNKIYVRNGNNVMSPVSEFVSLKRVYGPEAINRFNLFTSIAVQGSPKPGYSSGDAIKAIGEVAAQTLPAGYSYEYSGLTREELSSGSQTVFIFMLCLIFVYFLLSAQYESYILPFAVLLSLPIGLAGAFIFAKIFGIENNIYLQITLIMLIGLLAKNAILIVEFALARRRHGLSMVDAAIEGAVARLRPILMTSFAFILGLVPLMLASGAGAEGNRSIGTGAVGGMLIGTLFGVFVIPVLFIIFQSLQEKISGQPTATTAEVNNQPAI</sequence>
<evidence type="ECO:0000313" key="10">
    <source>
        <dbReference type="EMBL" id="TFF35415.1"/>
    </source>
</evidence>
<feature type="transmembrane region" description="Helical" evidence="9">
    <location>
        <begin position="390"/>
        <end position="415"/>
    </location>
</feature>
<dbReference type="Gene3D" id="3.30.2090.10">
    <property type="entry name" value="Multidrug efflux transporter AcrB TolC docking domain, DN and DC subdomains"/>
    <property type="match status" value="2"/>
</dbReference>
<evidence type="ECO:0000256" key="8">
    <source>
        <dbReference type="ARBA" id="ARBA00023136"/>
    </source>
</evidence>
<comment type="subcellular location">
    <subcellularLocation>
        <location evidence="1">Cell inner membrane</location>
        <topology evidence="1">Multi-pass membrane protein</topology>
    </subcellularLocation>
</comment>
<feature type="transmembrane region" description="Helical" evidence="9">
    <location>
        <begin position="12"/>
        <end position="32"/>
    </location>
</feature>
<dbReference type="SUPFAM" id="SSF82714">
    <property type="entry name" value="Multidrug efflux transporter AcrB TolC docking domain, DN and DC subdomains"/>
    <property type="match status" value="2"/>
</dbReference>
<comment type="similarity">
    <text evidence="2">Belongs to the resistance-nodulation-cell division (RND) (TC 2.A.6) family.</text>
</comment>
<protein>
    <submittedName>
        <fullName evidence="10">Efflux RND transporter permease subunit</fullName>
    </submittedName>
</protein>
<feature type="transmembrane region" description="Helical" evidence="9">
    <location>
        <begin position="539"/>
        <end position="556"/>
    </location>
</feature>
<accession>A0A4Y8S9W0</accession>
<evidence type="ECO:0000256" key="1">
    <source>
        <dbReference type="ARBA" id="ARBA00004429"/>
    </source>
</evidence>
<keyword evidence="7 9" id="KW-1133">Transmembrane helix</keyword>
<feature type="transmembrane region" description="Helical" evidence="9">
    <location>
        <begin position="970"/>
        <end position="989"/>
    </location>
</feature>
<dbReference type="InterPro" id="IPR004764">
    <property type="entry name" value="MdtF-like"/>
</dbReference>
<reference evidence="10 11" key="1">
    <citation type="journal article" date="2017" name="Int. J. Syst. Evol. Microbiol.">
        <title>Mucilaginibacterpsychrotolerans sp. nov., isolated from peatlands.</title>
        <authorList>
            <person name="Deng Y."/>
            <person name="Shen L."/>
            <person name="Xu B."/>
            <person name="Liu Y."/>
            <person name="Gu Z."/>
            <person name="Liu H."/>
            <person name="Zhou Y."/>
        </authorList>
    </citation>
    <scope>NUCLEOTIDE SEQUENCE [LARGE SCALE GENOMIC DNA]</scope>
    <source>
        <strain evidence="10 11">NH7-4</strain>
    </source>
</reference>
<dbReference type="InterPro" id="IPR001036">
    <property type="entry name" value="Acrflvin-R"/>
</dbReference>
<evidence type="ECO:0000256" key="4">
    <source>
        <dbReference type="ARBA" id="ARBA00022475"/>
    </source>
</evidence>